<feature type="transmembrane region" description="Helical" evidence="2">
    <location>
        <begin position="165"/>
        <end position="186"/>
    </location>
</feature>
<protein>
    <recommendedName>
        <fullName evidence="5">Transmembrane protein</fullName>
    </recommendedName>
</protein>
<feature type="compositionally biased region" description="Low complexity" evidence="1">
    <location>
        <begin position="395"/>
        <end position="407"/>
    </location>
</feature>
<evidence type="ECO:0000313" key="3">
    <source>
        <dbReference type="EMBL" id="KAF8448721.1"/>
    </source>
</evidence>
<organism evidence="3 4">
    <name type="scientific">Boletus edulis BED1</name>
    <dbReference type="NCBI Taxonomy" id="1328754"/>
    <lineage>
        <taxon>Eukaryota</taxon>
        <taxon>Fungi</taxon>
        <taxon>Dikarya</taxon>
        <taxon>Basidiomycota</taxon>
        <taxon>Agaricomycotina</taxon>
        <taxon>Agaricomycetes</taxon>
        <taxon>Agaricomycetidae</taxon>
        <taxon>Boletales</taxon>
        <taxon>Boletineae</taxon>
        <taxon>Boletaceae</taxon>
        <taxon>Boletoideae</taxon>
        <taxon>Boletus</taxon>
    </lineage>
</organism>
<feature type="compositionally biased region" description="Polar residues" evidence="1">
    <location>
        <begin position="408"/>
        <end position="417"/>
    </location>
</feature>
<name>A0AAD4C482_BOLED</name>
<feature type="compositionally biased region" description="Polar residues" evidence="1">
    <location>
        <begin position="293"/>
        <end position="330"/>
    </location>
</feature>
<feature type="transmembrane region" description="Helical" evidence="2">
    <location>
        <begin position="206"/>
        <end position="224"/>
    </location>
</feature>
<evidence type="ECO:0000256" key="2">
    <source>
        <dbReference type="SAM" id="Phobius"/>
    </source>
</evidence>
<evidence type="ECO:0000256" key="1">
    <source>
        <dbReference type="SAM" id="MobiDB-lite"/>
    </source>
</evidence>
<proteinExistence type="predicted"/>
<feature type="region of interest" description="Disordered" evidence="1">
    <location>
        <begin position="289"/>
        <end position="356"/>
    </location>
</feature>
<feature type="transmembrane region" description="Helical" evidence="2">
    <location>
        <begin position="55"/>
        <end position="77"/>
    </location>
</feature>
<keyword evidence="2" id="KW-0812">Transmembrane</keyword>
<feature type="transmembrane region" description="Helical" evidence="2">
    <location>
        <begin position="121"/>
        <end position="139"/>
    </location>
</feature>
<evidence type="ECO:0008006" key="5">
    <source>
        <dbReference type="Google" id="ProtNLM"/>
    </source>
</evidence>
<keyword evidence="2" id="KW-1133">Transmembrane helix</keyword>
<feature type="transmembrane region" description="Helical" evidence="2">
    <location>
        <begin position="236"/>
        <end position="253"/>
    </location>
</feature>
<keyword evidence="2" id="KW-0472">Membrane</keyword>
<sequence>MSGFSPDDKAVAFKVAISATISFAIMMVDFVWLMRDEVKYVWLRLRTSWTARIYMLTKYTGLVSQIYNVYFTVRMFLGVYTSPRGCRFWFMYQAITVQFLLLFAEGLLMHRLYALFLRNRLILVMLITFALSQVVSMWVSTRLSFPSNKHTVTCLMVRSNPGNAFFSATTMTTNVIIAFMTFWRYFRLPVKWTRGALGRVVLRDSACSLGAITVIMLFLTLSSLEVFKFAMSGNITYYWLICVLWVSIGRIVVDHEKLRDEGEEGEGNIWKGTLQLTSQIEIGENELSLDTRCGSSDGRTQTSRTLSSPLSMPMSKANQRSSSSACTGDSPQKWLGDRSPSCGDETQHSSEPSCTVVSAEVSTCRLSLPNVRKSNGDAPRAKDRPRADAGERTHSSGSSLASPRSSSLEATLSEAPS</sequence>
<dbReference type="Proteomes" id="UP001194468">
    <property type="component" value="Unassembled WGS sequence"/>
</dbReference>
<reference evidence="3" key="2">
    <citation type="journal article" date="2020" name="Nat. Commun.">
        <title>Large-scale genome sequencing of mycorrhizal fungi provides insights into the early evolution of symbiotic traits.</title>
        <authorList>
            <person name="Miyauchi S."/>
            <person name="Kiss E."/>
            <person name="Kuo A."/>
            <person name="Drula E."/>
            <person name="Kohler A."/>
            <person name="Sanchez-Garcia M."/>
            <person name="Morin E."/>
            <person name="Andreopoulos B."/>
            <person name="Barry K.W."/>
            <person name="Bonito G."/>
            <person name="Buee M."/>
            <person name="Carver A."/>
            <person name="Chen C."/>
            <person name="Cichocki N."/>
            <person name="Clum A."/>
            <person name="Culley D."/>
            <person name="Crous P.W."/>
            <person name="Fauchery L."/>
            <person name="Girlanda M."/>
            <person name="Hayes R.D."/>
            <person name="Keri Z."/>
            <person name="LaButti K."/>
            <person name="Lipzen A."/>
            <person name="Lombard V."/>
            <person name="Magnuson J."/>
            <person name="Maillard F."/>
            <person name="Murat C."/>
            <person name="Nolan M."/>
            <person name="Ohm R.A."/>
            <person name="Pangilinan J."/>
            <person name="Pereira M.F."/>
            <person name="Perotto S."/>
            <person name="Peter M."/>
            <person name="Pfister S."/>
            <person name="Riley R."/>
            <person name="Sitrit Y."/>
            <person name="Stielow J.B."/>
            <person name="Szollosi G."/>
            <person name="Zifcakova L."/>
            <person name="Stursova M."/>
            <person name="Spatafora J.W."/>
            <person name="Tedersoo L."/>
            <person name="Vaario L.M."/>
            <person name="Yamada A."/>
            <person name="Yan M."/>
            <person name="Wang P."/>
            <person name="Xu J."/>
            <person name="Bruns T."/>
            <person name="Baldrian P."/>
            <person name="Vilgalys R."/>
            <person name="Dunand C."/>
            <person name="Henrissat B."/>
            <person name="Grigoriev I.V."/>
            <person name="Hibbett D."/>
            <person name="Nagy L.G."/>
            <person name="Martin F.M."/>
        </authorList>
    </citation>
    <scope>NUCLEOTIDE SEQUENCE</scope>
    <source>
        <strain evidence="3">BED1</strain>
    </source>
</reference>
<gene>
    <name evidence="3" type="ORF">L210DRAFT_855316</name>
</gene>
<evidence type="ECO:0000313" key="4">
    <source>
        <dbReference type="Proteomes" id="UP001194468"/>
    </source>
</evidence>
<feature type="compositionally biased region" description="Basic and acidic residues" evidence="1">
    <location>
        <begin position="379"/>
        <end position="394"/>
    </location>
</feature>
<dbReference type="AlphaFoldDB" id="A0AAD4C482"/>
<keyword evidence="4" id="KW-1185">Reference proteome</keyword>
<feature type="transmembrane region" description="Helical" evidence="2">
    <location>
        <begin position="89"/>
        <end position="109"/>
    </location>
</feature>
<feature type="region of interest" description="Disordered" evidence="1">
    <location>
        <begin position="369"/>
        <end position="417"/>
    </location>
</feature>
<accession>A0AAD4C482</accession>
<reference evidence="3" key="1">
    <citation type="submission" date="2019-10" db="EMBL/GenBank/DDBJ databases">
        <authorList>
            <consortium name="DOE Joint Genome Institute"/>
            <person name="Kuo A."/>
            <person name="Miyauchi S."/>
            <person name="Kiss E."/>
            <person name="Drula E."/>
            <person name="Kohler A."/>
            <person name="Sanchez-Garcia M."/>
            <person name="Andreopoulos B."/>
            <person name="Barry K.W."/>
            <person name="Bonito G."/>
            <person name="Buee M."/>
            <person name="Carver A."/>
            <person name="Chen C."/>
            <person name="Cichocki N."/>
            <person name="Clum A."/>
            <person name="Culley D."/>
            <person name="Crous P.W."/>
            <person name="Fauchery L."/>
            <person name="Girlanda M."/>
            <person name="Hayes R."/>
            <person name="Keri Z."/>
            <person name="LaButti K."/>
            <person name="Lipzen A."/>
            <person name="Lombard V."/>
            <person name="Magnuson J."/>
            <person name="Maillard F."/>
            <person name="Morin E."/>
            <person name="Murat C."/>
            <person name="Nolan M."/>
            <person name="Ohm R."/>
            <person name="Pangilinan J."/>
            <person name="Pereira M."/>
            <person name="Perotto S."/>
            <person name="Peter M."/>
            <person name="Riley R."/>
            <person name="Sitrit Y."/>
            <person name="Stielow B."/>
            <person name="Szollosi G."/>
            <person name="Zifcakova L."/>
            <person name="Stursova M."/>
            <person name="Spatafora J.W."/>
            <person name="Tedersoo L."/>
            <person name="Vaario L.-M."/>
            <person name="Yamada A."/>
            <person name="Yan M."/>
            <person name="Wang P."/>
            <person name="Xu J."/>
            <person name="Bruns T."/>
            <person name="Baldrian P."/>
            <person name="Vilgalys R."/>
            <person name="Henrissat B."/>
            <person name="Grigoriev I.V."/>
            <person name="Hibbett D."/>
            <person name="Nagy L.G."/>
            <person name="Martin F.M."/>
        </authorList>
    </citation>
    <scope>NUCLEOTIDE SEQUENCE</scope>
    <source>
        <strain evidence="3">BED1</strain>
    </source>
</reference>
<feature type="transmembrane region" description="Helical" evidence="2">
    <location>
        <begin position="12"/>
        <end position="34"/>
    </location>
</feature>
<dbReference type="EMBL" id="WHUW01000003">
    <property type="protein sequence ID" value="KAF8448721.1"/>
    <property type="molecule type" value="Genomic_DNA"/>
</dbReference>
<comment type="caution">
    <text evidence="3">The sequence shown here is derived from an EMBL/GenBank/DDBJ whole genome shotgun (WGS) entry which is preliminary data.</text>
</comment>